<evidence type="ECO:0000256" key="4">
    <source>
        <dbReference type="ARBA" id="ARBA00022692"/>
    </source>
</evidence>
<evidence type="ECO:0000256" key="6">
    <source>
        <dbReference type="ARBA" id="ARBA00023136"/>
    </source>
</evidence>
<dbReference type="AlphaFoldDB" id="A0A1F5P0B6"/>
<feature type="transmembrane region" description="Helical" evidence="7">
    <location>
        <begin position="219"/>
        <end position="243"/>
    </location>
</feature>
<dbReference type="SUPFAM" id="SSF103473">
    <property type="entry name" value="MFS general substrate transporter"/>
    <property type="match status" value="1"/>
</dbReference>
<feature type="transmembrane region" description="Helical" evidence="7">
    <location>
        <begin position="342"/>
        <end position="363"/>
    </location>
</feature>
<evidence type="ECO:0000259" key="8">
    <source>
        <dbReference type="PROSITE" id="PS50850"/>
    </source>
</evidence>
<keyword evidence="5 7" id="KW-1133">Transmembrane helix</keyword>
<keyword evidence="6 7" id="KW-0472">Membrane</keyword>
<evidence type="ECO:0000256" key="3">
    <source>
        <dbReference type="ARBA" id="ARBA00022475"/>
    </source>
</evidence>
<feature type="domain" description="Major facilitator superfamily (MFS) profile" evidence="8">
    <location>
        <begin position="176"/>
        <end position="390"/>
    </location>
</feature>
<feature type="transmembrane region" description="Helical" evidence="7">
    <location>
        <begin position="173"/>
        <end position="198"/>
    </location>
</feature>
<evidence type="ECO:0000256" key="1">
    <source>
        <dbReference type="ARBA" id="ARBA00004651"/>
    </source>
</evidence>
<keyword evidence="2" id="KW-0813">Transport</keyword>
<keyword evidence="3" id="KW-1003">Cell membrane</keyword>
<name>A0A1F5P0B6_9BACT</name>
<dbReference type="InterPro" id="IPR036259">
    <property type="entry name" value="MFS_trans_sf"/>
</dbReference>
<dbReference type="EMBL" id="MFEN01000047">
    <property type="protein sequence ID" value="OGE83328.1"/>
    <property type="molecule type" value="Genomic_DNA"/>
</dbReference>
<sequence length="390" mass="44290">MLSNFKNHFPHYFSTHPNREITEVYWFTIISNLALSMVFIFEPIYLYTQGFSLVRIMTFFLLVYLCYIVLVGFGAKFASRFGYKHAIFFSNIFIAIYWFGLFFITVHPAFFYIVPIFFALQKSWFWPAFDADLSVNAGQGQRGREISVMTALVQVAFIGGPLLGGVISERFGFLYLFVAASLLIMLSSIPLFASPDIYAKHEFTFAKLWRVLRKYPKNFFGYWGFAEDLMLMSLWPIYMYLVVGNFENLGLISTIATIVGTVIMLYVGTLIDRQGGRHTIIFESSVVYGATWILRFLAQGVALVLGFDIMTKAAKNIINVPMNSLTYENAAVDDDNGLAYSVFFEFSLSVGKIVTALAAIAILSWTNNIFLVFAFVGVLTMFYGLLRKHA</sequence>
<dbReference type="InterPro" id="IPR020846">
    <property type="entry name" value="MFS_dom"/>
</dbReference>
<reference evidence="9 10" key="1">
    <citation type="journal article" date="2016" name="Nat. Commun.">
        <title>Thousands of microbial genomes shed light on interconnected biogeochemical processes in an aquifer system.</title>
        <authorList>
            <person name="Anantharaman K."/>
            <person name="Brown C.T."/>
            <person name="Hug L.A."/>
            <person name="Sharon I."/>
            <person name="Castelle C.J."/>
            <person name="Probst A.J."/>
            <person name="Thomas B.C."/>
            <person name="Singh A."/>
            <person name="Wilkins M.J."/>
            <person name="Karaoz U."/>
            <person name="Brodie E.L."/>
            <person name="Williams K.H."/>
            <person name="Hubbard S.S."/>
            <person name="Banfield J.F."/>
        </authorList>
    </citation>
    <scope>NUCLEOTIDE SEQUENCE [LARGE SCALE GENOMIC DNA]</scope>
</reference>
<feature type="transmembrane region" description="Helical" evidence="7">
    <location>
        <begin position="249"/>
        <end position="271"/>
    </location>
</feature>
<comment type="caution">
    <text evidence="9">The sequence shown here is derived from an EMBL/GenBank/DDBJ whole genome shotgun (WGS) entry which is preliminary data.</text>
</comment>
<dbReference type="GO" id="GO:0005886">
    <property type="term" value="C:plasma membrane"/>
    <property type="evidence" value="ECO:0007669"/>
    <property type="project" value="UniProtKB-SubCell"/>
</dbReference>
<evidence type="ECO:0000256" key="7">
    <source>
        <dbReference type="SAM" id="Phobius"/>
    </source>
</evidence>
<proteinExistence type="predicted"/>
<comment type="subcellular location">
    <subcellularLocation>
        <location evidence="1">Cell membrane</location>
        <topology evidence="1">Multi-pass membrane protein</topology>
    </subcellularLocation>
</comment>
<accession>A0A1F5P0B6</accession>
<dbReference type="Gene3D" id="1.20.1250.20">
    <property type="entry name" value="MFS general substrate transporter like domains"/>
    <property type="match status" value="2"/>
</dbReference>
<evidence type="ECO:0000313" key="9">
    <source>
        <dbReference type="EMBL" id="OGE83328.1"/>
    </source>
</evidence>
<protein>
    <recommendedName>
        <fullName evidence="8">Major facilitator superfamily (MFS) profile domain-containing protein</fullName>
    </recommendedName>
</protein>
<evidence type="ECO:0000313" key="10">
    <source>
        <dbReference type="Proteomes" id="UP000176339"/>
    </source>
</evidence>
<dbReference type="Pfam" id="PF07690">
    <property type="entry name" value="MFS_1"/>
    <property type="match status" value="1"/>
</dbReference>
<dbReference type="GO" id="GO:0022857">
    <property type="term" value="F:transmembrane transporter activity"/>
    <property type="evidence" value="ECO:0007669"/>
    <property type="project" value="InterPro"/>
</dbReference>
<dbReference type="InterPro" id="IPR050171">
    <property type="entry name" value="MFS_Transporters"/>
</dbReference>
<keyword evidence="4 7" id="KW-0812">Transmembrane</keyword>
<dbReference type="Proteomes" id="UP000176339">
    <property type="component" value="Unassembled WGS sequence"/>
</dbReference>
<evidence type="ECO:0000256" key="5">
    <source>
        <dbReference type="ARBA" id="ARBA00022989"/>
    </source>
</evidence>
<dbReference type="PROSITE" id="PS50850">
    <property type="entry name" value="MFS"/>
    <property type="match status" value="1"/>
</dbReference>
<feature type="transmembrane region" description="Helical" evidence="7">
    <location>
        <begin position="24"/>
        <end position="47"/>
    </location>
</feature>
<feature type="transmembrane region" description="Helical" evidence="7">
    <location>
        <begin position="369"/>
        <end position="386"/>
    </location>
</feature>
<organism evidence="9 10">
    <name type="scientific">Candidatus Doudnabacteria bacterium RIFCSPHIGHO2_01_FULL_49_9</name>
    <dbReference type="NCBI Taxonomy" id="1817827"/>
    <lineage>
        <taxon>Bacteria</taxon>
        <taxon>Candidatus Doudnaibacteriota</taxon>
    </lineage>
</organism>
<feature type="transmembrane region" description="Helical" evidence="7">
    <location>
        <begin position="146"/>
        <end position="167"/>
    </location>
</feature>
<dbReference type="PANTHER" id="PTHR23517">
    <property type="entry name" value="RESISTANCE PROTEIN MDTM, PUTATIVE-RELATED-RELATED"/>
    <property type="match status" value="1"/>
</dbReference>
<feature type="transmembrane region" description="Helical" evidence="7">
    <location>
        <begin position="53"/>
        <end position="74"/>
    </location>
</feature>
<evidence type="ECO:0000256" key="2">
    <source>
        <dbReference type="ARBA" id="ARBA00022448"/>
    </source>
</evidence>
<dbReference type="InterPro" id="IPR011701">
    <property type="entry name" value="MFS"/>
</dbReference>
<gene>
    <name evidence="9" type="ORF">A2846_04995</name>
</gene>